<dbReference type="EMBL" id="JAJVCN010000001">
    <property type="protein sequence ID" value="MCE7001821.1"/>
    <property type="molecule type" value="Genomic_DNA"/>
</dbReference>
<accession>A0ABS8Z1K8</accession>
<dbReference type="PANTHER" id="PTHR43236">
    <property type="entry name" value="ANTITOXIN HIGA1"/>
    <property type="match status" value="1"/>
</dbReference>
<dbReference type="InterPro" id="IPR010982">
    <property type="entry name" value="Lambda_DNA-bd_dom_sf"/>
</dbReference>
<evidence type="ECO:0000313" key="3">
    <source>
        <dbReference type="EMBL" id="MCE7001821.1"/>
    </source>
</evidence>
<dbReference type="InterPro" id="IPR052345">
    <property type="entry name" value="Rad_response_metalloprotease"/>
</dbReference>
<dbReference type="SMART" id="SM00530">
    <property type="entry name" value="HTH_XRE"/>
    <property type="match status" value="1"/>
</dbReference>
<dbReference type="Proteomes" id="UP001521150">
    <property type="component" value="Unassembled WGS sequence"/>
</dbReference>
<dbReference type="Gene3D" id="1.10.260.40">
    <property type="entry name" value="lambda repressor-like DNA-binding domains"/>
    <property type="match status" value="1"/>
</dbReference>
<gene>
    <name evidence="3" type="ORF">LWC34_03070</name>
</gene>
<sequence length="421" mass="45134">MAEGLTGLEALGLDELAESTSEDLRSAEVGARVAAARHRAGMTGTELGAAVGLRKDQISKIESGKRRLDVGELPGIAAALGVTVRYLLGQSERPGLAMAARLAAGVGPEATRSARRRARQLLELDDLLGQVAGMPPARPSQAGAVVLEQARSGFTVRPRSKVTAQAQGLELAELTRRELDLGSDALGDLAALLEQHFAVDVALSPLGTDADGLCVHGEHSALILASSDFPDGHLRFTLAHELAHHLLGDPREVIEEIEHDMFAGNAEEWRANAFAAHLLMPERGIRSVLEWLGAGQGQVSERAVVALMEHFGVSMAALVYQLNTIGVIDYEAGKRLRDQNRVRTLISRHRDVAPTEAATIVRRVHRAPERLARHALAAVRAQRLGLSVVAALLERDDDEHLWESVMGDIVTDGDNGDDIVL</sequence>
<organism evidence="3 4">
    <name type="scientific">Kibdelosporangium philippinense</name>
    <dbReference type="NCBI Taxonomy" id="211113"/>
    <lineage>
        <taxon>Bacteria</taxon>
        <taxon>Bacillati</taxon>
        <taxon>Actinomycetota</taxon>
        <taxon>Actinomycetes</taxon>
        <taxon>Pseudonocardiales</taxon>
        <taxon>Pseudonocardiaceae</taxon>
        <taxon>Kibdelosporangium</taxon>
    </lineage>
</organism>
<dbReference type="Pfam" id="PF13560">
    <property type="entry name" value="HTH_31"/>
    <property type="match status" value="1"/>
</dbReference>
<name>A0ABS8Z1K8_9PSEU</name>
<feature type="domain" description="HTH cro/C1-type" evidence="2">
    <location>
        <begin position="33"/>
        <end position="87"/>
    </location>
</feature>
<dbReference type="Pfam" id="PF06114">
    <property type="entry name" value="Peptidase_M78"/>
    <property type="match status" value="1"/>
</dbReference>
<proteinExistence type="inferred from homology"/>
<dbReference type="SUPFAM" id="SSF47413">
    <property type="entry name" value="lambda repressor-like DNA-binding domains"/>
    <property type="match status" value="1"/>
</dbReference>
<evidence type="ECO:0000259" key="2">
    <source>
        <dbReference type="PROSITE" id="PS50943"/>
    </source>
</evidence>
<dbReference type="Gene3D" id="1.10.10.2910">
    <property type="match status" value="1"/>
</dbReference>
<protein>
    <submittedName>
        <fullName evidence="3">XRE family transcriptional regulator</fullName>
    </submittedName>
</protein>
<dbReference type="PANTHER" id="PTHR43236:SF1">
    <property type="entry name" value="BLL7220 PROTEIN"/>
    <property type="match status" value="1"/>
</dbReference>
<dbReference type="PROSITE" id="PS50943">
    <property type="entry name" value="HTH_CROC1"/>
    <property type="match status" value="1"/>
</dbReference>
<evidence type="ECO:0000313" key="4">
    <source>
        <dbReference type="Proteomes" id="UP001521150"/>
    </source>
</evidence>
<dbReference type="InterPro" id="IPR010359">
    <property type="entry name" value="IrrE_HExxH"/>
</dbReference>
<keyword evidence="4" id="KW-1185">Reference proteome</keyword>
<reference evidence="3 4" key="1">
    <citation type="submission" date="2021-12" db="EMBL/GenBank/DDBJ databases">
        <title>Genome sequence of Kibdelosporangium philippinense ATCC 49844.</title>
        <authorList>
            <person name="Fedorov E.A."/>
            <person name="Omeragic M."/>
            <person name="Shalygina K.F."/>
            <person name="Maclea K.S."/>
        </authorList>
    </citation>
    <scope>NUCLEOTIDE SEQUENCE [LARGE SCALE GENOMIC DNA]</scope>
    <source>
        <strain evidence="3 4">ATCC 49844</strain>
    </source>
</reference>
<comment type="similarity">
    <text evidence="1">Belongs to the short-chain fatty acyl-CoA assimilation regulator (ScfR) family.</text>
</comment>
<dbReference type="RefSeq" id="WP_233722874.1">
    <property type="nucleotide sequence ID" value="NZ_JAJVCN010000001.1"/>
</dbReference>
<dbReference type="InterPro" id="IPR001387">
    <property type="entry name" value="Cro/C1-type_HTH"/>
</dbReference>
<evidence type="ECO:0000256" key="1">
    <source>
        <dbReference type="ARBA" id="ARBA00007227"/>
    </source>
</evidence>
<dbReference type="CDD" id="cd00093">
    <property type="entry name" value="HTH_XRE"/>
    <property type="match status" value="1"/>
</dbReference>
<comment type="caution">
    <text evidence="3">The sequence shown here is derived from an EMBL/GenBank/DDBJ whole genome shotgun (WGS) entry which is preliminary data.</text>
</comment>